<feature type="compositionally biased region" description="Basic and acidic residues" evidence="1">
    <location>
        <begin position="31"/>
        <end position="45"/>
    </location>
</feature>
<dbReference type="AlphaFoldDB" id="A0ABD2ZM18"/>
<proteinExistence type="predicted"/>
<protein>
    <submittedName>
        <fullName evidence="2">Uncharacterized protein</fullName>
    </submittedName>
</protein>
<feature type="region of interest" description="Disordered" evidence="1">
    <location>
        <begin position="16"/>
        <end position="116"/>
    </location>
</feature>
<keyword evidence="3" id="KW-1185">Reference proteome</keyword>
<sequence>MSVSAQVQFANIQSQYILESSSNSDDNNNEDGDHSNPDHEDHKDLVGTTNPDKSTTPGVDDDDDEDVDDTFNYIMQRCDPQDLSEQDSEATEDDAPAKQRKCEEFSKKKNDSTSTP</sequence>
<evidence type="ECO:0000313" key="3">
    <source>
        <dbReference type="Proteomes" id="UP001630127"/>
    </source>
</evidence>
<reference evidence="2 3" key="1">
    <citation type="submission" date="2024-11" db="EMBL/GenBank/DDBJ databases">
        <title>A near-complete genome assembly of Cinchona calisaya.</title>
        <authorList>
            <person name="Lian D.C."/>
            <person name="Zhao X.W."/>
            <person name="Wei L."/>
        </authorList>
    </citation>
    <scope>NUCLEOTIDE SEQUENCE [LARGE SCALE GENOMIC DNA]</scope>
    <source>
        <tissue evidence="2">Nenye</tissue>
    </source>
</reference>
<evidence type="ECO:0000313" key="2">
    <source>
        <dbReference type="EMBL" id="KAL3520043.1"/>
    </source>
</evidence>
<evidence type="ECO:0000256" key="1">
    <source>
        <dbReference type="SAM" id="MobiDB-lite"/>
    </source>
</evidence>
<accession>A0ABD2ZM18</accession>
<feature type="compositionally biased region" description="Polar residues" evidence="1">
    <location>
        <begin position="47"/>
        <end position="57"/>
    </location>
</feature>
<name>A0ABD2ZM18_9GENT</name>
<comment type="caution">
    <text evidence="2">The sequence shown here is derived from an EMBL/GenBank/DDBJ whole genome shotgun (WGS) entry which is preliminary data.</text>
</comment>
<feature type="compositionally biased region" description="Acidic residues" evidence="1">
    <location>
        <begin position="59"/>
        <end position="69"/>
    </location>
</feature>
<organism evidence="2 3">
    <name type="scientific">Cinchona calisaya</name>
    <dbReference type="NCBI Taxonomy" id="153742"/>
    <lineage>
        <taxon>Eukaryota</taxon>
        <taxon>Viridiplantae</taxon>
        <taxon>Streptophyta</taxon>
        <taxon>Embryophyta</taxon>
        <taxon>Tracheophyta</taxon>
        <taxon>Spermatophyta</taxon>
        <taxon>Magnoliopsida</taxon>
        <taxon>eudicotyledons</taxon>
        <taxon>Gunneridae</taxon>
        <taxon>Pentapetalae</taxon>
        <taxon>asterids</taxon>
        <taxon>lamiids</taxon>
        <taxon>Gentianales</taxon>
        <taxon>Rubiaceae</taxon>
        <taxon>Cinchonoideae</taxon>
        <taxon>Cinchoneae</taxon>
        <taxon>Cinchona</taxon>
    </lineage>
</organism>
<gene>
    <name evidence="2" type="ORF">ACH5RR_018192</name>
</gene>
<feature type="compositionally biased region" description="Basic and acidic residues" evidence="1">
    <location>
        <begin position="95"/>
        <end position="116"/>
    </location>
</feature>
<feature type="compositionally biased region" description="Acidic residues" evidence="1">
    <location>
        <begin position="82"/>
        <end position="94"/>
    </location>
</feature>
<dbReference type="Proteomes" id="UP001630127">
    <property type="component" value="Unassembled WGS sequence"/>
</dbReference>
<dbReference type="EMBL" id="JBJUIK010000008">
    <property type="protein sequence ID" value="KAL3520043.1"/>
    <property type="molecule type" value="Genomic_DNA"/>
</dbReference>